<dbReference type="GO" id="GO:0030973">
    <property type="term" value="F:molybdate ion binding"/>
    <property type="evidence" value="ECO:0007669"/>
    <property type="project" value="InterPro"/>
</dbReference>
<evidence type="ECO:0000256" key="3">
    <source>
        <dbReference type="ARBA" id="ARBA00022729"/>
    </source>
</evidence>
<feature type="chain" id="PRO_5003559705" evidence="5">
    <location>
        <begin position="23"/>
        <end position="258"/>
    </location>
</feature>
<dbReference type="Proteomes" id="UP000005737">
    <property type="component" value="Unassembled WGS sequence"/>
</dbReference>
<dbReference type="Gene3D" id="3.40.190.10">
    <property type="entry name" value="Periplasmic binding protein-like II"/>
    <property type="match status" value="2"/>
</dbReference>
<dbReference type="InterPro" id="IPR050682">
    <property type="entry name" value="ModA/WtpA"/>
</dbReference>
<dbReference type="Pfam" id="PF13531">
    <property type="entry name" value="SBP_bac_11"/>
    <property type="match status" value="1"/>
</dbReference>
<dbReference type="InterPro" id="IPR044084">
    <property type="entry name" value="AvModA-like_subst-bd"/>
</dbReference>
<keyword evidence="7" id="KW-1185">Reference proteome</keyword>
<comment type="similarity">
    <text evidence="1">Belongs to the bacterial solute-binding protein ModA family.</text>
</comment>
<dbReference type="PANTHER" id="PTHR30632">
    <property type="entry name" value="MOLYBDATE-BINDING PERIPLASMIC PROTEIN"/>
    <property type="match status" value="1"/>
</dbReference>
<feature type="binding site" evidence="4">
    <location>
        <position position="60"/>
    </location>
    <ligand>
        <name>molybdate</name>
        <dbReference type="ChEBI" id="CHEBI:36264"/>
    </ligand>
</feature>
<evidence type="ECO:0000256" key="1">
    <source>
        <dbReference type="ARBA" id="ARBA00009175"/>
    </source>
</evidence>
<evidence type="ECO:0000256" key="2">
    <source>
        <dbReference type="ARBA" id="ARBA00022723"/>
    </source>
</evidence>
<dbReference type="AlphaFoldDB" id="H2CE29"/>
<dbReference type="InterPro" id="IPR005950">
    <property type="entry name" value="ModA"/>
</dbReference>
<proteinExistence type="inferred from homology"/>
<dbReference type="HOGENOM" id="CLU_065520_1_0_12"/>
<sequence>MILKGVRAVSVVSMLLSFASLEAESVMVAVSANFTSTMKELAPLFQKKTGYRIQMSSGATGAFYAQIKNGAPFEILLAADDVIPEKLIDEGLATPGSRFTYAIGRLVLWSAREGFVDSEGRVLSEGNFRFLAIANAGVAPYGRAAETVLTGKGLLETLQSKIVRGESITQTYQFVAAGNAELGFVALSQIIGSDGRLKSGSCWIVPADMMPPLRQEAVLLTKGERNRAASALLEFMKTGEAREVIRRHGYDTVPSGLP</sequence>
<feature type="signal peptide" evidence="5">
    <location>
        <begin position="1"/>
        <end position="22"/>
    </location>
</feature>
<dbReference type="SUPFAM" id="SSF53850">
    <property type="entry name" value="Periplasmic binding protein-like II"/>
    <property type="match status" value="1"/>
</dbReference>
<keyword evidence="4" id="KW-0500">Molybdenum</keyword>
<dbReference type="STRING" id="183.GCA_002009735_03231"/>
<dbReference type="GO" id="GO:0046872">
    <property type="term" value="F:metal ion binding"/>
    <property type="evidence" value="ECO:0007669"/>
    <property type="project" value="UniProtKB-KW"/>
</dbReference>
<organism evidence="6 7">
    <name type="scientific">Leptonema illini DSM 21528</name>
    <dbReference type="NCBI Taxonomy" id="929563"/>
    <lineage>
        <taxon>Bacteria</taxon>
        <taxon>Pseudomonadati</taxon>
        <taxon>Spirochaetota</taxon>
        <taxon>Spirochaetia</taxon>
        <taxon>Leptospirales</taxon>
        <taxon>Leptospiraceae</taxon>
        <taxon>Leptonema</taxon>
    </lineage>
</organism>
<protein>
    <submittedName>
        <fullName evidence="6">Molybdenum ABC transporter, periplasmic molybdate-binding protein</fullName>
    </submittedName>
</protein>
<keyword evidence="2 4" id="KW-0479">Metal-binding</keyword>
<dbReference type="PANTHER" id="PTHR30632:SF14">
    <property type="entry name" value="TUNGSTATE_MOLYBDATE_CHROMATE-BINDING PROTEIN MODA"/>
    <property type="match status" value="1"/>
</dbReference>
<keyword evidence="3 5" id="KW-0732">Signal</keyword>
<reference evidence="6 7" key="1">
    <citation type="submission" date="2011-10" db="EMBL/GenBank/DDBJ databases">
        <title>The Improved High-Quality Draft genome of Leptonema illini DSM 21528.</title>
        <authorList>
            <consortium name="US DOE Joint Genome Institute (JGI-PGF)"/>
            <person name="Lucas S."/>
            <person name="Copeland A."/>
            <person name="Lapidus A."/>
            <person name="Glavina del Rio T."/>
            <person name="Dalin E."/>
            <person name="Tice H."/>
            <person name="Bruce D."/>
            <person name="Goodwin L."/>
            <person name="Pitluck S."/>
            <person name="Peters L."/>
            <person name="Mikhailova N."/>
            <person name="Held B."/>
            <person name="Kyrpides N."/>
            <person name="Mavromatis K."/>
            <person name="Ivanova N."/>
            <person name="Markowitz V."/>
            <person name="Cheng J.-F."/>
            <person name="Hugenholtz P."/>
            <person name="Woyke T."/>
            <person name="Wu D."/>
            <person name="Gronow S."/>
            <person name="Wellnitz S."/>
            <person name="Brambilla E.-M."/>
            <person name="Klenk H.-P."/>
            <person name="Eisen J.A."/>
        </authorList>
    </citation>
    <scope>NUCLEOTIDE SEQUENCE [LARGE SCALE GENOMIC DNA]</scope>
    <source>
        <strain evidence="6 7">DSM 21528</strain>
    </source>
</reference>
<name>H2CE29_9LEPT</name>
<dbReference type="GO" id="GO:0015689">
    <property type="term" value="P:molybdate ion transport"/>
    <property type="evidence" value="ECO:0007669"/>
    <property type="project" value="InterPro"/>
</dbReference>
<evidence type="ECO:0000313" key="6">
    <source>
        <dbReference type="EMBL" id="EHQ06581.1"/>
    </source>
</evidence>
<evidence type="ECO:0000256" key="5">
    <source>
        <dbReference type="SAM" id="SignalP"/>
    </source>
</evidence>
<gene>
    <name evidence="6" type="ORF">Lepil_1898</name>
</gene>
<dbReference type="EMBL" id="JH597773">
    <property type="protein sequence ID" value="EHQ06581.1"/>
    <property type="molecule type" value="Genomic_DNA"/>
</dbReference>
<dbReference type="NCBIfam" id="TIGR01256">
    <property type="entry name" value="modA"/>
    <property type="match status" value="1"/>
</dbReference>
<dbReference type="RefSeq" id="WP_002772223.1">
    <property type="nucleotide sequence ID" value="NZ_JH597773.1"/>
</dbReference>
<feature type="binding site" evidence="4">
    <location>
        <position position="168"/>
    </location>
    <ligand>
        <name>molybdate</name>
        <dbReference type="ChEBI" id="CHEBI:36264"/>
    </ligand>
</feature>
<accession>H2CE29</accession>
<dbReference type="PIRSF" id="PIRSF004846">
    <property type="entry name" value="ModA"/>
    <property type="match status" value="1"/>
</dbReference>
<dbReference type="CDD" id="cd13539">
    <property type="entry name" value="PBP2_AvModA"/>
    <property type="match status" value="1"/>
</dbReference>
<evidence type="ECO:0000313" key="7">
    <source>
        <dbReference type="Proteomes" id="UP000005737"/>
    </source>
</evidence>
<evidence type="ECO:0000256" key="4">
    <source>
        <dbReference type="PIRSR" id="PIRSR004846-1"/>
    </source>
</evidence>